<evidence type="ECO:0000313" key="2">
    <source>
        <dbReference type="EMBL" id="POG64044.1"/>
    </source>
</evidence>
<proteinExistence type="predicted"/>
<reference evidence="2 3" key="1">
    <citation type="journal article" date="2013" name="Proc. Natl. Acad. Sci. U.S.A.">
        <title>Genome of an arbuscular mycorrhizal fungus provides insight into the oldest plant symbiosis.</title>
        <authorList>
            <person name="Tisserant E."/>
            <person name="Malbreil M."/>
            <person name="Kuo A."/>
            <person name="Kohler A."/>
            <person name="Symeonidi A."/>
            <person name="Balestrini R."/>
            <person name="Charron P."/>
            <person name="Duensing N."/>
            <person name="Frei Dit Frey N."/>
            <person name="Gianinazzi-Pearson V."/>
            <person name="Gilbert L.B."/>
            <person name="Handa Y."/>
            <person name="Herr J.R."/>
            <person name="Hijri M."/>
            <person name="Koul R."/>
            <person name="Kawaguchi M."/>
            <person name="Krajinski F."/>
            <person name="Lammers P.J."/>
            <person name="Masclaux F.G."/>
            <person name="Murat C."/>
            <person name="Morin E."/>
            <person name="Ndikumana S."/>
            <person name="Pagni M."/>
            <person name="Petitpierre D."/>
            <person name="Requena N."/>
            <person name="Rosikiewicz P."/>
            <person name="Riley R."/>
            <person name="Saito K."/>
            <person name="San Clemente H."/>
            <person name="Shapiro H."/>
            <person name="van Tuinen D."/>
            <person name="Becard G."/>
            <person name="Bonfante P."/>
            <person name="Paszkowski U."/>
            <person name="Shachar-Hill Y.Y."/>
            <person name="Tuskan G.A."/>
            <person name="Young P.W."/>
            <person name="Sanders I.R."/>
            <person name="Henrissat B."/>
            <person name="Rensing S.A."/>
            <person name="Grigoriev I.V."/>
            <person name="Corradi N."/>
            <person name="Roux C."/>
            <person name="Martin F."/>
        </authorList>
    </citation>
    <scope>NUCLEOTIDE SEQUENCE [LARGE SCALE GENOMIC DNA]</scope>
    <source>
        <strain evidence="2 3">DAOM 197198</strain>
    </source>
</reference>
<comment type="caution">
    <text evidence="2">The sequence shown here is derived from an EMBL/GenBank/DDBJ whole genome shotgun (WGS) entry which is preliminary data.</text>
</comment>
<feature type="transmembrane region" description="Helical" evidence="1">
    <location>
        <begin position="21"/>
        <end position="46"/>
    </location>
</feature>
<protein>
    <submittedName>
        <fullName evidence="2">Uncharacterized protein</fullName>
    </submittedName>
</protein>
<keyword evidence="1" id="KW-0472">Membrane</keyword>
<dbReference type="EMBL" id="AUPC02000250">
    <property type="protein sequence ID" value="POG64044.1"/>
    <property type="molecule type" value="Genomic_DNA"/>
</dbReference>
<name>A0A2P4PF77_RHIID</name>
<gene>
    <name evidence="2" type="ORF">GLOIN_2v1680273</name>
</gene>
<reference evidence="2 3" key="2">
    <citation type="journal article" date="2018" name="New Phytol.">
        <title>High intraspecific genome diversity in the model arbuscular mycorrhizal symbiont Rhizophagus irregularis.</title>
        <authorList>
            <person name="Chen E.C.H."/>
            <person name="Morin E."/>
            <person name="Beaudet D."/>
            <person name="Noel J."/>
            <person name="Yildirir G."/>
            <person name="Ndikumana S."/>
            <person name="Charron P."/>
            <person name="St-Onge C."/>
            <person name="Giorgi J."/>
            <person name="Kruger M."/>
            <person name="Marton T."/>
            <person name="Ropars J."/>
            <person name="Grigoriev I.V."/>
            <person name="Hainaut M."/>
            <person name="Henrissat B."/>
            <person name="Roux C."/>
            <person name="Martin F."/>
            <person name="Corradi N."/>
        </authorList>
    </citation>
    <scope>NUCLEOTIDE SEQUENCE [LARGE SCALE GENOMIC DNA]</scope>
    <source>
        <strain evidence="2 3">DAOM 197198</strain>
    </source>
</reference>
<evidence type="ECO:0000256" key="1">
    <source>
        <dbReference type="SAM" id="Phobius"/>
    </source>
</evidence>
<keyword evidence="1" id="KW-1133">Transmembrane helix</keyword>
<evidence type="ECO:0000313" key="3">
    <source>
        <dbReference type="Proteomes" id="UP000018888"/>
    </source>
</evidence>
<dbReference type="Proteomes" id="UP000018888">
    <property type="component" value="Unassembled WGS sequence"/>
</dbReference>
<organism evidence="2 3">
    <name type="scientific">Rhizophagus irregularis (strain DAOM 181602 / DAOM 197198 / MUCL 43194)</name>
    <name type="common">Arbuscular mycorrhizal fungus</name>
    <name type="synonym">Glomus intraradices</name>
    <dbReference type="NCBI Taxonomy" id="747089"/>
    <lineage>
        <taxon>Eukaryota</taxon>
        <taxon>Fungi</taxon>
        <taxon>Fungi incertae sedis</taxon>
        <taxon>Mucoromycota</taxon>
        <taxon>Glomeromycotina</taxon>
        <taxon>Glomeromycetes</taxon>
        <taxon>Glomerales</taxon>
        <taxon>Glomeraceae</taxon>
        <taxon>Rhizophagus</taxon>
    </lineage>
</organism>
<accession>A0A2P4PF77</accession>
<keyword evidence="1" id="KW-0812">Transmembrane</keyword>
<keyword evidence="3" id="KW-1185">Reference proteome</keyword>
<sequence>MMFLLSTIRKDDQKRKKFIFLISWITSVFSLVLDKYLLIFTFFYYLHHYIFFSFSQYRTKVICPYAKKFVSIFQPRKN</sequence>
<dbReference type="AlphaFoldDB" id="A0A2P4PF77"/>